<accession>A0ABR7U979</accession>
<dbReference type="Gene3D" id="3.40.190.10">
    <property type="entry name" value="Periplasmic binding protein-like II"/>
    <property type="match status" value="1"/>
</dbReference>
<dbReference type="Gene3D" id="3.40.190.150">
    <property type="entry name" value="Bordetella uptake gene, domain 1"/>
    <property type="match status" value="1"/>
</dbReference>
<comment type="similarity">
    <text evidence="1">Belongs to the UPF0065 (bug) family.</text>
</comment>
<dbReference type="PIRSF" id="PIRSF017082">
    <property type="entry name" value="YflP"/>
    <property type="match status" value="1"/>
</dbReference>
<evidence type="ECO:0000313" key="2">
    <source>
        <dbReference type="EMBL" id="MBC9980634.1"/>
    </source>
</evidence>
<proteinExistence type="inferred from homology"/>
<dbReference type="PANTHER" id="PTHR42928:SF5">
    <property type="entry name" value="BLR1237 PROTEIN"/>
    <property type="match status" value="1"/>
</dbReference>
<dbReference type="RefSeq" id="WP_188100435.1">
    <property type="nucleotide sequence ID" value="NZ_JAANIH010000017.1"/>
</dbReference>
<dbReference type="InterPro" id="IPR006311">
    <property type="entry name" value="TAT_signal"/>
</dbReference>
<evidence type="ECO:0000256" key="1">
    <source>
        <dbReference type="ARBA" id="ARBA00006987"/>
    </source>
</evidence>
<protein>
    <submittedName>
        <fullName evidence="2">Tripartite tricarboxylate transporter substrate binding protein</fullName>
    </submittedName>
</protein>
<dbReference type="SUPFAM" id="SSF53850">
    <property type="entry name" value="Periplasmic binding protein-like II"/>
    <property type="match status" value="1"/>
</dbReference>
<dbReference type="PROSITE" id="PS51318">
    <property type="entry name" value="TAT"/>
    <property type="match status" value="1"/>
</dbReference>
<keyword evidence="3" id="KW-1185">Reference proteome</keyword>
<reference evidence="2 3" key="1">
    <citation type="journal article" date="2020" name="Arch. Microbiol.">
        <title>Bradyrhizobium campsiandrae sp. nov., a nitrogen-fixing bacterial strain isolated from a native leguminous tree from the Amazon adapted to flooded conditions.</title>
        <authorList>
            <person name="Cabral Michel D."/>
            <person name="Martins da Costa E."/>
            <person name="Azarias Guimaraes A."/>
            <person name="Soares de Carvalho T."/>
            <person name="Santos de Castro Caputo P."/>
            <person name="Willems A."/>
            <person name="de Souza Moreira F.M."/>
        </authorList>
    </citation>
    <scope>NUCLEOTIDE SEQUENCE [LARGE SCALE GENOMIC DNA]</scope>
    <source>
        <strain evidence="3">INPA 384B</strain>
    </source>
</reference>
<comment type="caution">
    <text evidence="2">The sequence shown here is derived from an EMBL/GenBank/DDBJ whole genome shotgun (WGS) entry which is preliminary data.</text>
</comment>
<dbReference type="CDD" id="cd13578">
    <property type="entry name" value="PBP2_Bug27"/>
    <property type="match status" value="1"/>
</dbReference>
<dbReference type="Proteomes" id="UP000639516">
    <property type="component" value="Unassembled WGS sequence"/>
</dbReference>
<organism evidence="2 3">
    <name type="scientific">Bradyrhizobium campsiandrae</name>
    <dbReference type="NCBI Taxonomy" id="1729892"/>
    <lineage>
        <taxon>Bacteria</taxon>
        <taxon>Pseudomonadati</taxon>
        <taxon>Pseudomonadota</taxon>
        <taxon>Alphaproteobacteria</taxon>
        <taxon>Hyphomicrobiales</taxon>
        <taxon>Nitrobacteraceae</taxon>
        <taxon>Bradyrhizobium</taxon>
    </lineage>
</organism>
<evidence type="ECO:0000313" key="3">
    <source>
        <dbReference type="Proteomes" id="UP000639516"/>
    </source>
</evidence>
<name>A0ABR7U979_9BRAD</name>
<dbReference type="PANTHER" id="PTHR42928">
    <property type="entry name" value="TRICARBOXYLATE-BINDING PROTEIN"/>
    <property type="match status" value="1"/>
</dbReference>
<gene>
    <name evidence="2" type="ORF">HA482_20750</name>
</gene>
<dbReference type="InterPro" id="IPR042100">
    <property type="entry name" value="Bug_dom1"/>
</dbReference>
<sequence>MADHHVRRSVLVLAGLGLALVGAIPGVARAEYPDRPIKLVVPFSPGGGTDLIGRTLAKPMAAKLGQSIVVENRPGAGTIIGSDVVARSQPDGYTFLIATLAHSVNPSLHAKLPYDTDKAFAPVTLIGTYQNILVVKPESPFKTVEDIIKAAKANPGKYTYASQGIGTSAHLAGELLNNLAHIELTHIPYKGAGPALTDVLGGQVDMMFASSAAVTGFLTSKSLRAIAVTGAKGQTQVPGVPSVEETVPGYVFDSWYGLYVPAGTPKPIVDKLLDAVKFAAQDADFLKRAQDEGLLLKVGSPEELDAYVKADAARWRKVVTENKIKPE</sequence>
<dbReference type="Pfam" id="PF03401">
    <property type="entry name" value="TctC"/>
    <property type="match status" value="1"/>
</dbReference>
<dbReference type="EMBL" id="JAATTO010000029">
    <property type="protein sequence ID" value="MBC9980634.1"/>
    <property type="molecule type" value="Genomic_DNA"/>
</dbReference>
<dbReference type="InterPro" id="IPR005064">
    <property type="entry name" value="BUG"/>
</dbReference>